<name>A0A7J5BRI6_9MICO</name>
<evidence type="ECO:0000313" key="2">
    <source>
        <dbReference type="Proteomes" id="UP000467240"/>
    </source>
</evidence>
<reference evidence="1 2" key="1">
    <citation type="submission" date="2019-09" db="EMBL/GenBank/DDBJ databases">
        <title>Phylogeny of genus Pseudoclavibacter and closely related genus.</title>
        <authorList>
            <person name="Li Y."/>
        </authorList>
    </citation>
    <scope>NUCLEOTIDE SEQUENCE [LARGE SCALE GENOMIC DNA]</scope>
    <source>
        <strain evidence="1 2">DSM 23821</strain>
    </source>
</reference>
<proteinExistence type="predicted"/>
<organism evidence="1 2">
    <name type="scientific">Pseudoclavibacter chungangensis</name>
    <dbReference type="NCBI Taxonomy" id="587635"/>
    <lineage>
        <taxon>Bacteria</taxon>
        <taxon>Bacillati</taxon>
        <taxon>Actinomycetota</taxon>
        <taxon>Actinomycetes</taxon>
        <taxon>Micrococcales</taxon>
        <taxon>Microbacteriaceae</taxon>
        <taxon>Pseudoclavibacter</taxon>
    </lineage>
</organism>
<keyword evidence="2" id="KW-1185">Reference proteome</keyword>
<dbReference type="EMBL" id="WBJZ01000010">
    <property type="protein sequence ID" value="KAB1656912.1"/>
    <property type="molecule type" value="Genomic_DNA"/>
</dbReference>
<accession>A0A7J5BRI6</accession>
<dbReference type="Proteomes" id="UP000467240">
    <property type="component" value="Unassembled WGS sequence"/>
</dbReference>
<dbReference type="OrthoDB" id="5120662at2"/>
<dbReference type="AlphaFoldDB" id="A0A7J5BRI6"/>
<sequence length="78" mass="9121">MLPRAVDVVTTRRGLERRQVNPTLWRITRRDGAVVGYVEHLQSSARPFRAKRMNADRRGFTSLGDFDDFEDAFDVLRR</sequence>
<gene>
    <name evidence="1" type="ORF">F8O01_09475</name>
</gene>
<protein>
    <submittedName>
        <fullName evidence="1">Uncharacterized protein</fullName>
    </submittedName>
</protein>
<comment type="caution">
    <text evidence="1">The sequence shown here is derived from an EMBL/GenBank/DDBJ whole genome shotgun (WGS) entry which is preliminary data.</text>
</comment>
<evidence type="ECO:0000313" key="1">
    <source>
        <dbReference type="EMBL" id="KAB1656912.1"/>
    </source>
</evidence>